<dbReference type="AlphaFoldDB" id="A0A852ZU50"/>
<proteinExistence type="predicted"/>
<accession>A0A852ZU50</accession>
<dbReference type="PANTHER" id="PTHR36971:SF3">
    <property type="entry name" value="C3H1-TYPE DOMAIN-CONTAINING PROTEIN"/>
    <property type="match status" value="1"/>
</dbReference>
<protein>
    <recommendedName>
        <fullName evidence="3">Methyltransferase domain-containing protein</fullName>
    </recommendedName>
</protein>
<evidence type="ECO:0000313" key="1">
    <source>
        <dbReference type="EMBL" id="NYH92859.1"/>
    </source>
</evidence>
<keyword evidence="2" id="KW-1185">Reference proteome</keyword>
<dbReference type="PANTHER" id="PTHR36971">
    <property type="entry name" value="UNNAMED PRODUCT"/>
    <property type="match status" value="1"/>
</dbReference>
<dbReference type="EMBL" id="JACBZH010000001">
    <property type="protein sequence ID" value="NYH92859.1"/>
    <property type="molecule type" value="Genomic_DNA"/>
</dbReference>
<gene>
    <name evidence="1" type="ORF">F4554_005497</name>
</gene>
<comment type="caution">
    <text evidence="1">The sequence shown here is derived from an EMBL/GenBank/DDBJ whole genome shotgun (WGS) entry which is preliminary data.</text>
</comment>
<organism evidence="1 2">
    <name type="scientific">Actinopolymorpha rutila</name>
    <dbReference type="NCBI Taxonomy" id="446787"/>
    <lineage>
        <taxon>Bacteria</taxon>
        <taxon>Bacillati</taxon>
        <taxon>Actinomycetota</taxon>
        <taxon>Actinomycetes</taxon>
        <taxon>Propionibacteriales</taxon>
        <taxon>Actinopolymorphaceae</taxon>
        <taxon>Actinopolymorpha</taxon>
    </lineage>
</organism>
<dbReference type="SUPFAM" id="SSF53335">
    <property type="entry name" value="S-adenosyl-L-methionine-dependent methyltransferases"/>
    <property type="match status" value="1"/>
</dbReference>
<evidence type="ECO:0000313" key="2">
    <source>
        <dbReference type="Proteomes" id="UP000579605"/>
    </source>
</evidence>
<name>A0A852ZU50_9ACTN</name>
<sequence>MTFPTAMRIADVAGGHGELAYWLQELGHVPVVIEPRDVRLPRWIQRDLRKRSVRERRLTTIDRIARPVQEVDLSPFDLVVALHPDEATEPAVRAAVRHNLDFAVVPCCVFAEDGAKYTSQAWLDYLASIAPRVSTSHLSISGANTVLWRRRCSPSQASAAN</sequence>
<dbReference type="InterPro" id="IPR029063">
    <property type="entry name" value="SAM-dependent_MTases_sf"/>
</dbReference>
<evidence type="ECO:0008006" key="3">
    <source>
        <dbReference type="Google" id="ProtNLM"/>
    </source>
</evidence>
<reference evidence="1 2" key="1">
    <citation type="submission" date="2020-07" db="EMBL/GenBank/DDBJ databases">
        <title>Sequencing the genomes of 1000 actinobacteria strains.</title>
        <authorList>
            <person name="Klenk H.-P."/>
        </authorList>
    </citation>
    <scope>NUCLEOTIDE SEQUENCE [LARGE SCALE GENOMIC DNA]</scope>
    <source>
        <strain evidence="1 2">DSM 18448</strain>
    </source>
</reference>
<dbReference type="Proteomes" id="UP000579605">
    <property type="component" value="Unassembled WGS sequence"/>
</dbReference>